<protein>
    <submittedName>
        <fullName evidence="1">Uncharacterized protein</fullName>
    </submittedName>
</protein>
<proteinExistence type="predicted"/>
<keyword evidence="2" id="KW-1185">Reference proteome</keyword>
<name>A0ABQ8UZ40_9AGAR</name>
<evidence type="ECO:0000313" key="1">
    <source>
        <dbReference type="EMBL" id="KAJ4466580.1"/>
    </source>
</evidence>
<gene>
    <name evidence="1" type="ORF">C8R41DRAFT_856741</name>
</gene>
<sequence>MYYIVIFWTTSVKEVMGGLHTLVIQGKVFYPAWVVARGHLLHSTSLVSKVPYRRRKN</sequence>
<dbReference type="EMBL" id="JANVFT010000114">
    <property type="protein sequence ID" value="KAJ4466580.1"/>
    <property type="molecule type" value="Genomic_DNA"/>
</dbReference>
<organism evidence="1 2">
    <name type="scientific">Lentinula lateritia</name>
    <dbReference type="NCBI Taxonomy" id="40482"/>
    <lineage>
        <taxon>Eukaryota</taxon>
        <taxon>Fungi</taxon>
        <taxon>Dikarya</taxon>
        <taxon>Basidiomycota</taxon>
        <taxon>Agaricomycotina</taxon>
        <taxon>Agaricomycetes</taxon>
        <taxon>Agaricomycetidae</taxon>
        <taxon>Agaricales</taxon>
        <taxon>Marasmiineae</taxon>
        <taxon>Omphalotaceae</taxon>
        <taxon>Lentinula</taxon>
    </lineage>
</organism>
<dbReference type="Proteomes" id="UP001150217">
    <property type="component" value="Unassembled WGS sequence"/>
</dbReference>
<accession>A0ABQ8UZ40</accession>
<comment type="caution">
    <text evidence="1">The sequence shown here is derived from an EMBL/GenBank/DDBJ whole genome shotgun (WGS) entry which is preliminary data.</text>
</comment>
<reference evidence="1" key="1">
    <citation type="submission" date="2022-08" db="EMBL/GenBank/DDBJ databases">
        <title>A Global Phylogenomic Analysis of the Shiitake Genus Lentinula.</title>
        <authorList>
            <consortium name="DOE Joint Genome Institute"/>
            <person name="Sierra-Patev S."/>
            <person name="Min B."/>
            <person name="Naranjo-Ortiz M."/>
            <person name="Looney B."/>
            <person name="Konkel Z."/>
            <person name="Slot J.C."/>
            <person name="Sakamoto Y."/>
            <person name="Steenwyk J.L."/>
            <person name="Rokas A."/>
            <person name="Carro J."/>
            <person name="Camarero S."/>
            <person name="Ferreira P."/>
            <person name="Molpeceres G."/>
            <person name="Ruiz-Duenas F.J."/>
            <person name="Serrano A."/>
            <person name="Henrissat B."/>
            <person name="Drula E."/>
            <person name="Hughes K.W."/>
            <person name="Mata J.L."/>
            <person name="Ishikawa N.K."/>
            <person name="Vargas-Isla R."/>
            <person name="Ushijima S."/>
            <person name="Smith C.A."/>
            <person name="Ahrendt S."/>
            <person name="Andreopoulos W."/>
            <person name="He G."/>
            <person name="Labutti K."/>
            <person name="Lipzen A."/>
            <person name="Ng V."/>
            <person name="Riley R."/>
            <person name="Sandor L."/>
            <person name="Barry K."/>
            <person name="Martinez A.T."/>
            <person name="Xiao Y."/>
            <person name="Gibbons J.G."/>
            <person name="Terashima K."/>
            <person name="Grigoriev I.V."/>
            <person name="Hibbett D.S."/>
        </authorList>
    </citation>
    <scope>NUCLEOTIDE SEQUENCE</scope>
    <source>
        <strain evidence="1">RHP3577 ss4</strain>
    </source>
</reference>
<evidence type="ECO:0000313" key="2">
    <source>
        <dbReference type="Proteomes" id="UP001150217"/>
    </source>
</evidence>